<gene>
    <name evidence="8" type="ORF">QNN03_01970</name>
</gene>
<keyword evidence="6" id="KW-0472">Membrane</keyword>
<evidence type="ECO:0000256" key="6">
    <source>
        <dbReference type="ARBA" id="ARBA00023136"/>
    </source>
</evidence>
<dbReference type="InterPro" id="IPR003439">
    <property type="entry name" value="ABC_transporter-like_ATP-bd"/>
</dbReference>
<dbReference type="EMBL" id="JASJUS010000001">
    <property type="protein sequence ID" value="MDL2075201.1"/>
    <property type="molecule type" value="Genomic_DNA"/>
</dbReference>
<evidence type="ECO:0000259" key="7">
    <source>
        <dbReference type="PROSITE" id="PS50893"/>
    </source>
</evidence>
<dbReference type="SUPFAM" id="SSF52540">
    <property type="entry name" value="P-loop containing nucleoside triphosphate hydrolases"/>
    <property type="match status" value="1"/>
</dbReference>
<accession>A0ABT7IRJ5</accession>
<keyword evidence="4 8" id="KW-0067">ATP-binding</keyword>
<dbReference type="SMART" id="SM00382">
    <property type="entry name" value="AAA"/>
    <property type="match status" value="1"/>
</dbReference>
<keyword evidence="5" id="KW-1278">Translocase</keyword>
<name>A0ABT7IRJ5_9ACTN</name>
<dbReference type="InterPro" id="IPR003593">
    <property type="entry name" value="AAA+_ATPase"/>
</dbReference>
<dbReference type="Proteomes" id="UP001241926">
    <property type="component" value="Unassembled WGS sequence"/>
</dbReference>
<keyword evidence="3" id="KW-0547">Nucleotide-binding</keyword>
<evidence type="ECO:0000256" key="2">
    <source>
        <dbReference type="ARBA" id="ARBA00022475"/>
    </source>
</evidence>
<evidence type="ECO:0000313" key="8">
    <source>
        <dbReference type="EMBL" id="MDL2075201.1"/>
    </source>
</evidence>
<proteinExistence type="predicted"/>
<evidence type="ECO:0000256" key="1">
    <source>
        <dbReference type="ARBA" id="ARBA00022448"/>
    </source>
</evidence>
<dbReference type="PANTHER" id="PTHR42788:SF17">
    <property type="entry name" value="ALIPHATIC SULFONATES IMPORT ATP-BINDING PROTEIN SSUB"/>
    <property type="match status" value="1"/>
</dbReference>
<organism evidence="8 9">
    <name type="scientific">Streptomyces fuscus</name>
    <dbReference type="NCBI Taxonomy" id="3048495"/>
    <lineage>
        <taxon>Bacteria</taxon>
        <taxon>Bacillati</taxon>
        <taxon>Actinomycetota</taxon>
        <taxon>Actinomycetes</taxon>
        <taxon>Kitasatosporales</taxon>
        <taxon>Streptomycetaceae</taxon>
        <taxon>Streptomyces</taxon>
    </lineage>
</organism>
<sequence>MATDLHRPASPYTGRRTVKPPHAVRVDGLTRSYDGRRALDGLTLDIRPGEFVALLGRPGSGKSTLLRVLAGLDRDIAGTVLVPRRKAAALHPHRLPPWKRVWRCVLLGVPGKPGRDGARRALDSVGLAHRTDARAKSLSADEVQRVWLARALLREPELLLLDEPFGAPSGDLWRRQGCAVLLATRDAEAAVRLADRVVVIDGGVIVHELPHRAER</sequence>
<reference evidence="8 9" key="1">
    <citation type="submission" date="2023-05" db="EMBL/GenBank/DDBJ databases">
        <title>Streptomyces fuscus sp. nov., a brown-black pigment producing actinomyces isolated from dry sand of Sea duck farm.</title>
        <authorList>
            <person name="Xie J."/>
            <person name="Shen N."/>
        </authorList>
    </citation>
    <scope>NUCLEOTIDE SEQUENCE [LARGE SCALE GENOMIC DNA]</scope>
    <source>
        <strain evidence="8 9">GXMU-J15</strain>
    </source>
</reference>
<protein>
    <submittedName>
        <fullName evidence="8">ATP-binding cassette domain-containing protein</fullName>
    </submittedName>
</protein>
<dbReference type="GO" id="GO:0005524">
    <property type="term" value="F:ATP binding"/>
    <property type="evidence" value="ECO:0007669"/>
    <property type="project" value="UniProtKB-KW"/>
</dbReference>
<evidence type="ECO:0000256" key="4">
    <source>
        <dbReference type="ARBA" id="ARBA00022840"/>
    </source>
</evidence>
<keyword evidence="1" id="KW-0813">Transport</keyword>
<keyword evidence="9" id="KW-1185">Reference proteome</keyword>
<dbReference type="Pfam" id="PF00005">
    <property type="entry name" value="ABC_tran"/>
    <property type="match status" value="1"/>
</dbReference>
<keyword evidence="2" id="KW-1003">Cell membrane</keyword>
<dbReference type="InterPro" id="IPR027417">
    <property type="entry name" value="P-loop_NTPase"/>
</dbReference>
<evidence type="ECO:0000313" key="9">
    <source>
        <dbReference type="Proteomes" id="UP001241926"/>
    </source>
</evidence>
<dbReference type="PANTHER" id="PTHR42788">
    <property type="entry name" value="TAURINE IMPORT ATP-BINDING PROTEIN-RELATED"/>
    <property type="match status" value="1"/>
</dbReference>
<comment type="caution">
    <text evidence="8">The sequence shown here is derived from an EMBL/GenBank/DDBJ whole genome shotgun (WGS) entry which is preliminary data.</text>
</comment>
<evidence type="ECO:0000256" key="5">
    <source>
        <dbReference type="ARBA" id="ARBA00022967"/>
    </source>
</evidence>
<dbReference type="InterPro" id="IPR050166">
    <property type="entry name" value="ABC_transporter_ATP-bind"/>
</dbReference>
<dbReference type="PROSITE" id="PS50893">
    <property type="entry name" value="ABC_TRANSPORTER_2"/>
    <property type="match status" value="1"/>
</dbReference>
<feature type="domain" description="ABC transporter" evidence="7">
    <location>
        <begin position="24"/>
        <end position="215"/>
    </location>
</feature>
<dbReference type="RefSeq" id="WP_285429883.1">
    <property type="nucleotide sequence ID" value="NZ_JASJUS010000001.1"/>
</dbReference>
<dbReference type="Gene3D" id="3.40.50.300">
    <property type="entry name" value="P-loop containing nucleotide triphosphate hydrolases"/>
    <property type="match status" value="1"/>
</dbReference>
<evidence type="ECO:0000256" key="3">
    <source>
        <dbReference type="ARBA" id="ARBA00022741"/>
    </source>
</evidence>